<accession>A0A3R9FMD3</accession>
<dbReference type="Gene3D" id="1.10.10.160">
    <property type="match status" value="1"/>
</dbReference>
<dbReference type="Proteomes" id="UP000269041">
    <property type="component" value="Unassembled WGS sequence"/>
</dbReference>
<dbReference type="InterPro" id="IPR027417">
    <property type="entry name" value="P-loop_NTPase"/>
</dbReference>
<comment type="caution">
    <text evidence="12">The sequence shown here is derived from an EMBL/GenBank/DDBJ whole genome shotgun (WGS) entry which is preliminary data.</text>
</comment>
<comment type="catalytic activity">
    <reaction evidence="9">
        <text>ATP + H2O = ADP + phosphate + H(+)</text>
        <dbReference type="Rhea" id="RHEA:13065"/>
        <dbReference type="ChEBI" id="CHEBI:15377"/>
        <dbReference type="ChEBI" id="CHEBI:15378"/>
        <dbReference type="ChEBI" id="CHEBI:30616"/>
        <dbReference type="ChEBI" id="CHEBI:43474"/>
        <dbReference type="ChEBI" id="CHEBI:456216"/>
        <dbReference type="EC" id="5.6.2.4"/>
    </reaction>
</comment>
<keyword evidence="5 10" id="KW-0067">ATP-binding</keyword>
<dbReference type="GO" id="GO:0005524">
    <property type="term" value="F:ATP binding"/>
    <property type="evidence" value="ECO:0007669"/>
    <property type="project" value="UniProtKB-UniRule"/>
</dbReference>
<sequence length="691" mass="79576">MQLSATKTAQYLIQDEYNRVCLDSDFIILSSKRYEERIPFSVWNGEVNLKRGLIWGGLQFFSHSKDGQRQSWLIEGLSWQSCRQFARLAVTSYQKWHRHQCQQLYAFLPQWESALQGLERQPAYLTHSTLDIQLSQIFADLSTMEMTLEDAILMVPERMANIVPWVLETEKNLSERNQRWMKIELENWKVLFSQIESSPLNVSQQQAVLLNDDNNLVLAGAGSGKTSVLTARVAYLLQGHLAQSEEILMLSFGRDAASEMRQRLENKIGLSADQVMVNTFHQLGLYILNQVGQHPVIISPIATDDNLKTTWCMEWLKIHWATPTAFKRWQKHLNKWPIAYITGDDELGSHVENPKLIAWLNKQLNQLSAIGGTKKDIQESLLPHKNYTRLNSELSLVWPCYQAWIAMLNEHGHIDFNIMINKATEHVLKGRYKSRWKYIMIDEYQDISPQRLLLVEALCKQNNGPSCVLFAVGDDWQSIYEFAGADVDLTTGFAMRFPHSTVHKLDTTYRFSNQLGDVANQFVQRNPAQVEKLLHSFKQKKSKSVTLSASSSIEKILDELNRKAKNTQTVLLLARNHYHKPELLSQWQKQFALLSIEFMTCHASKGREADYVIILCVNEGQFPPRIKTLHIDGALTQSDDCFPYAEERRLFYVALTRARNHVWVTYSGAGSSFIHELKDQNYPVIIKKRGV</sequence>
<evidence type="ECO:0000256" key="7">
    <source>
        <dbReference type="ARBA" id="ARBA00034617"/>
    </source>
</evidence>
<evidence type="ECO:0000313" key="12">
    <source>
        <dbReference type="EMBL" id="RSD31346.1"/>
    </source>
</evidence>
<evidence type="ECO:0000256" key="8">
    <source>
        <dbReference type="ARBA" id="ARBA00034808"/>
    </source>
</evidence>
<dbReference type="InterPro" id="IPR013986">
    <property type="entry name" value="DExx_box_DNA_helicase_dom_sf"/>
</dbReference>
<dbReference type="EMBL" id="RSFA01000034">
    <property type="protein sequence ID" value="RSD31346.1"/>
    <property type="molecule type" value="Genomic_DNA"/>
</dbReference>
<dbReference type="GO" id="GO:0016887">
    <property type="term" value="F:ATP hydrolysis activity"/>
    <property type="evidence" value="ECO:0007669"/>
    <property type="project" value="RHEA"/>
</dbReference>
<dbReference type="PROSITE" id="PS51198">
    <property type="entry name" value="UVRD_HELICASE_ATP_BIND"/>
    <property type="match status" value="1"/>
</dbReference>
<dbReference type="GO" id="GO:0005829">
    <property type="term" value="C:cytosol"/>
    <property type="evidence" value="ECO:0007669"/>
    <property type="project" value="TreeGrafter"/>
</dbReference>
<dbReference type="InterPro" id="IPR000212">
    <property type="entry name" value="DNA_helicase_UvrD/REP"/>
</dbReference>
<dbReference type="CDD" id="cd17932">
    <property type="entry name" value="DEXQc_UvrD"/>
    <property type="match status" value="1"/>
</dbReference>
<dbReference type="Pfam" id="PF00580">
    <property type="entry name" value="UvrD-helicase"/>
    <property type="match status" value="1"/>
</dbReference>
<evidence type="ECO:0000256" key="6">
    <source>
        <dbReference type="ARBA" id="ARBA00023235"/>
    </source>
</evidence>
<dbReference type="SUPFAM" id="SSF52540">
    <property type="entry name" value="P-loop containing nucleoside triphosphate hydrolases"/>
    <property type="match status" value="1"/>
</dbReference>
<feature type="binding site" evidence="10">
    <location>
        <begin position="219"/>
        <end position="226"/>
    </location>
    <ligand>
        <name>ATP</name>
        <dbReference type="ChEBI" id="CHEBI:30616"/>
    </ligand>
</feature>
<evidence type="ECO:0000256" key="3">
    <source>
        <dbReference type="ARBA" id="ARBA00022801"/>
    </source>
</evidence>
<dbReference type="PANTHER" id="PTHR11070">
    <property type="entry name" value="UVRD / RECB / PCRA DNA HELICASE FAMILY MEMBER"/>
    <property type="match status" value="1"/>
</dbReference>
<dbReference type="InterPro" id="IPR014016">
    <property type="entry name" value="UvrD-like_ATP-bd"/>
</dbReference>
<dbReference type="NCBIfam" id="NF008276">
    <property type="entry name" value="PRK11054.1"/>
    <property type="match status" value="1"/>
</dbReference>
<keyword evidence="4 10" id="KW-0347">Helicase</keyword>
<evidence type="ECO:0000256" key="4">
    <source>
        <dbReference type="ARBA" id="ARBA00022806"/>
    </source>
</evidence>
<dbReference type="PANTHER" id="PTHR11070:SF63">
    <property type="entry name" value="DNA HELICASE IV"/>
    <property type="match status" value="1"/>
</dbReference>
<reference evidence="12 13" key="1">
    <citation type="submission" date="2018-12" db="EMBL/GenBank/DDBJ databases">
        <title>Genomic taxonomy of the Vibrionaceae family.</title>
        <authorList>
            <person name="Gomez-Gil B."/>
            <person name="Enciso-Ibarra K."/>
        </authorList>
    </citation>
    <scope>NUCLEOTIDE SEQUENCE [LARGE SCALE GENOMIC DNA]</scope>
    <source>
        <strain evidence="12 13">CAIM 594</strain>
    </source>
</reference>
<dbReference type="GO" id="GO:0043138">
    <property type="term" value="F:3'-5' DNA helicase activity"/>
    <property type="evidence" value="ECO:0007669"/>
    <property type="project" value="UniProtKB-EC"/>
</dbReference>
<dbReference type="Gene3D" id="3.40.50.300">
    <property type="entry name" value="P-loop containing nucleotide triphosphate hydrolases"/>
    <property type="match status" value="2"/>
</dbReference>
<evidence type="ECO:0000256" key="5">
    <source>
        <dbReference type="ARBA" id="ARBA00022840"/>
    </source>
</evidence>
<evidence type="ECO:0000256" key="10">
    <source>
        <dbReference type="PROSITE-ProRule" id="PRU00560"/>
    </source>
</evidence>
<evidence type="ECO:0000313" key="13">
    <source>
        <dbReference type="Proteomes" id="UP000269041"/>
    </source>
</evidence>
<protein>
    <recommendedName>
        <fullName evidence="8">DNA 3'-5' helicase</fullName>
        <ecNumber evidence="8">5.6.2.4</ecNumber>
    </recommendedName>
</protein>
<dbReference type="Pfam" id="PF12462">
    <property type="entry name" value="Helicase_IV_N"/>
    <property type="match status" value="1"/>
</dbReference>
<keyword evidence="13" id="KW-1185">Reference proteome</keyword>
<dbReference type="InterPro" id="IPR022161">
    <property type="entry name" value="Helicase_IV_N"/>
</dbReference>
<gene>
    <name evidence="12" type="ORF">EJA03_09370</name>
</gene>
<dbReference type="OrthoDB" id="5298826at2"/>
<dbReference type="FunFam" id="3.40.50.300:FF:000975">
    <property type="entry name" value="DNA helicase"/>
    <property type="match status" value="1"/>
</dbReference>
<dbReference type="GO" id="GO:0003677">
    <property type="term" value="F:DNA binding"/>
    <property type="evidence" value="ECO:0007669"/>
    <property type="project" value="InterPro"/>
</dbReference>
<keyword evidence="2 10" id="KW-0547">Nucleotide-binding</keyword>
<dbReference type="AlphaFoldDB" id="A0A3R9FMD3"/>
<dbReference type="EC" id="5.6.2.4" evidence="8"/>
<dbReference type="InterPro" id="IPR014017">
    <property type="entry name" value="DNA_helicase_UvrD-like_C"/>
</dbReference>
<comment type="similarity">
    <text evidence="1">Belongs to the helicase family. UvrD subfamily.</text>
</comment>
<dbReference type="Pfam" id="PF13361">
    <property type="entry name" value="UvrD_C"/>
    <property type="match status" value="1"/>
</dbReference>
<dbReference type="RefSeq" id="WP_125320979.1">
    <property type="nucleotide sequence ID" value="NZ_AP024890.1"/>
</dbReference>
<proteinExistence type="inferred from homology"/>
<evidence type="ECO:0000256" key="2">
    <source>
        <dbReference type="ARBA" id="ARBA00022741"/>
    </source>
</evidence>
<evidence type="ECO:0000256" key="9">
    <source>
        <dbReference type="ARBA" id="ARBA00048988"/>
    </source>
</evidence>
<evidence type="ECO:0000259" key="11">
    <source>
        <dbReference type="PROSITE" id="PS51198"/>
    </source>
</evidence>
<dbReference type="GO" id="GO:0000725">
    <property type="term" value="P:recombinational repair"/>
    <property type="evidence" value="ECO:0007669"/>
    <property type="project" value="TreeGrafter"/>
</dbReference>
<feature type="domain" description="UvrD-like helicase ATP-binding" evidence="11">
    <location>
        <begin position="198"/>
        <end position="512"/>
    </location>
</feature>
<organism evidence="12 13">
    <name type="scientific">Vibrio pectenicida</name>
    <dbReference type="NCBI Taxonomy" id="62763"/>
    <lineage>
        <taxon>Bacteria</taxon>
        <taxon>Pseudomonadati</taxon>
        <taxon>Pseudomonadota</taxon>
        <taxon>Gammaproteobacteria</taxon>
        <taxon>Vibrionales</taxon>
        <taxon>Vibrionaceae</taxon>
        <taxon>Vibrio</taxon>
    </lineage>
</organism>
<keyword evidence="6" id="KW-0413">Isomerase</keyword>
<evidence type="ECO:0000256" key="1">
    <source>
        <dbReference type="ARBA" id="ARBA00009922"/>
    </source>
</evidence>
<comment type="catalytic activity">
    <reaction evidence="7">
        <text>Couples ATP hydrolysis with the unwinding of duplex DNA by translocating in the 3'-5' direction.</text>
        <dbReference type="EC" id="5.6.2.4"/>
    </reaction>
</comment>
<name>A0A3R9FMD3_9VIBR</name>
<keyword evidence="3 10" id="KW-0378">Hydrolase</keyword>